<feature type="transmembrane region" description="Helical" evidence="1">
    <location>
        <begin position="12"/>
        <end position="36"/>
    </location>
</feature>
<keyword evidence="1" id="KW-0472">Membrane</keyword>
<gene>
    <name evidence="2" type="ORF">Pla110_35880</name>
</gene>
<evidence type="ECO:0000313" key="2">
    <source>
        <dbReference type="EMBL" id="QDU81837.1"/>
    </source>
</evidence>
<sequence length="147" mass="16105">MKRFQEFIGSSLVTITIVPLLMVGISASIAVIEWAMQPQHRPMICPIPDSDIRIFDTEEWRLKKRIHLMALVKGESVNKARRSATTLGGMGIDAAPVLDELKALPDHPDEEVQAAILIAIGKIETAIHAELRSGSGLDTRKSAVQVD</sequence>
<protein>
    <recommendedName>
        <fullName evidence="4">HEAT repeat protein</fullName>
    </recommendedName>
</protein>
<accession>A0A518CRI2</accession>
<dbReference type="KEGG" id="plon:Pla110_35880"/>
<dbReference type="Proteomes" id="UP000317178">
    <property type="component" value="Chromosome"/>
</dbReference>
<organism evidence="2 3">
    <name type="scientific">Polystyrenella longa</name>
    <dbReference type="NCBI Taxonomy" id="2528007"/>
    <lineage>
        <taxon>Bacteria</taxon>
        <taxon>Pseudomonadati</taxon>
        <taxon>Planctomycetota</taxon>
        <taxon>Planctomycetia</taxon>
        <taxon>Planctomycetales</taxon>
        <taxon>Planctomycetaceae</taxon>
        <taxon>Polystyrenella</taxon>
    </lineage>
</organism>
<keyword evidence="1" id="KW-0812">Transmembrane</keyword>
<name>A0A518CRI2_9PLAN</name>
<evidence type="ECO:0008006" key="4">
    <source>
        <dbReference type="Google" id="ProtNLM"/>
    </source>
</evidence>
<dbReference type="EMBL" id="CP036281">
    <property type="protein sequence ID" value="QDU81837.1"/>
    <property type="molecule type" value="Genomic_DNA"/>
</dbReference>
<dbReference type="AlphaFoldDB" id="A0A518CRI2"/>
<keyword evidence="3" id="KW-1185">Reference proteome</keyword>
<reference evidence="2 3" key="1">
    <citation type="submission" date="2019-02" db="EMBL/GenBank/DDBJ databases">
        <title>Deep-cultivation of Planctomycetes and their phenomic and genomic characterization uncovers novel biology.</title>
        <authorList>
            <person name="Wiegand S."/>
            <person name="Jogler M."/>
            <person name="Boedeker C."/>
            <person name="Pinto D."/>
            <person name="Vollmers J."/>
            <person name="Rivas-Marin E."/>
            <person name="Kohn T."/>
            <person name="Peeters S.H."/>
            <person name="Heuer A."/>
            <person name="Rast P."/>
            <person name="Oberbeckmann S."/>
            <person name="Bunk B."/>
            <person name="Jeske O."/>
            <person name="Meyerdierks A."/>
            <person name="Storesund J.E."/>
            <person name="Kallscheuer N."/>
            <person name="Luecker S."/>
            <person name="Lage O.M."/>
            <person name="Pohl T."/>
            <person name="Merkel B.J."/>
            <person name="Hornburger P."/>
            <person name="Mueller R.-W."/>
            <person name="Bruemmer F."/>
            <person name="Labrenz M."/>
            <person name="Spormann A.M."/>
            <person name="Op den Camp H."/>
            <person name="Overmann J."/>
            <person name="Amann R."/>
            <person name="Jetten M.S.M."/>
            <person name="Mascher T."/>
            <person name="Medema M.H."/>
            <person name="Devos D.P."/>
            <person name="Kaster A.-K."/>
            <person name="Ovreas L."/>
            <person name="Rohde M."/>
            <person name="Galperin M.Y."/>
            <person name="Jogler C."/>
        </authorList>
    </citation>
    <scope>NUCLEOTIDE SEQUENCE [LARGE SCALE GENOMIC DNA]</scope>
    <source>
        <strain evidence="2 3">Pla110</strain>
    </source>
</reference>
<evidence type="ECO:0000313" key="3">
    <source>
        <dbReference type="Proteomes" id="UP000317178"/>
    </source>
</evidence>
<evidence type="ECO:0000256" key="1">
    <source>
        <dbReference type="SAM" id="Phobius"/>
    </source>
</evidence>
<keyword evidence="1" id="KW-1133">Transmembrane helix</keyword>
<proteinExistence type="predicted"/>